<dbReference type="Gene3D" id="1.10.287.470">
    <property type="entry name" value="Helix hairpin bin"/>
    <property type="match status" value="1"/>
</dbReference>
<keyword evidence="6" id="KW-1185">Reference proteome</keyword>
<name>A0ABT9A0X4_9SPHN</name>
<keyword evidence="2" id="KW-0472">Membrane</keyword>
<feature type="domain" description="CusB-like beta-barrel" evidence="3">
    <location>
        <begin position="238"/>
        <end position="308"/>
    </location>
</feature>
<accession>A0ABT9A0X4</accession>
<comment type="similarity">
    <text evidence="1">Belongs to the membrane fusion protein (MFP) (TC 8.A.1) family.</text>
</comment>
<dbReference type="SUPFAM" id="SSF111369">
    <property type="entry name" value="HlyD-like secretion proteins"/>
    <property type="match status" value="1"/>
</dbReference>
<feature type="transmembrane region" description="Helical" evidence="2">
    <location>
        <begin position="29"/>
        <end position="47"/>
    </location>
</feature>
<dbReference type="PANTHER" id="PTHR30469">
    <property type="entry name" value="MULTIDRUG RESISTANCE PROTEIN MDTA"/>
    <property type="match status" value="1"/>
</dbReference>
<reference evidence="5" key="1">
    <citation type="submission" date="2023-07" db="EMBL/GenBank/DDBJ databases">
        <authorList>
            <person name="Kim M.K."/>
        </authorList>
    </citation>
    <scope>NUCLEOTIDE SEQUENCE</scope>
    <source>
        <strain evidence="5">CA1-15</strain>
    </source>
</reference>
<dbReference type="InterPro" id="IPR058792">
    <property type="entry name" value="Beta-barrel_RND_2"/>
</dbReference>
<evidence type="ECO:0000259" key="4">
    <source>
        <dbReference type="Pfam" id="PF25967"/>
    </source>
</evidence>
<organism evidence="5 6">
    <name type="scientific">Sphingomonas immobilis</name>
    <dbReference type="NCBI Taxonomy" id="3063997"/>
    <lineage>
        <taxon>Bacteria</taxon>
        <taxon>Pseudomonadati</taxon>
        <taxon>Pseudomonadota</taxon>
        <taxon>Alphaproteobacteria</taxon>
        <taxon>Sphingomonadales</taxon>
        <taxon>Sphingomonadaceae</taxon>
        <taxon>Sphingomonas</taxon>
    </lineage>
</organism>
<evidence type="ECO:0000313" key="6">
    <source>
        <dbReference type="Proteomes" id="UP001176468"/>
    </source>
</evidence>
<evidence type="ECO:0000313" key="5">
    <source>
        <dbReference type="EMBL" id="MDO7843107.1"/>
    </source>
</evidence>
<proteinExistence type="inferred from homology"/>
<keyword evidence="2" id="KW-0812">Transmembrane</keyword>
<keyword evidence="2" id="KW-1133">Transmembrane helix</keyword>
<dbReference type="Gene3D" id="2.40.30.170">
    <property type="match status" value="1"/>
</dbReference>
<evidence type="ECO:0000256" key="1">
    <source>
        <dbReference type="ARBA" id="ARBA00009477"/>
    </source>
</evidence>
<sequence>MNYETPHLGNEKVYALPGSSEQPRRWGRIALIAGAVLVVLIAGWMFLRPAPKQAANVQQLPSVTVAIPGRSSVARVVSATGSLAARREMPVGVAGEGGLVTRVLVEPGQWVGAGQVLATVDRSVQQQTAASLSAQISAAKADAGIAQSQYERAQSLVGRGFISKADLEQKAATRDAAVARVRIAQASLAEQQARNGRLDIRAPEAGLVLTRAVEPGQIVSSGSGVLFRMAKAGEMEMRAEVAESELPGISVGTPAQVTPVGSTKSFPGTVWQVSPVVDPTSRRGIARITVAYNKELRPGGFASATITGGTNTAPVLPNSAIQTDASGNFVYVVGSGDKVERRAIKTGEVSDRGVAIVDGITGTEKIVLSAGAFLSPGQKIKPILSKQ</sequence>
<comment type="caution">
    <text evidence="5">The sequence shown here is derived from an EMBL/GenBank/DDBJ whole genome shotgun (WGS) entry which is preliminary data.</text>
</comment>
<dbReference type="Gene3D" id="2.40.50.100">
    <property type="match status" value="1"/>
</dbReference>
<dbReference type="PANTHER" id="PTHR30469:SF15">
    <property type="entry name" value="HLYD FAMILY OF SECRETION PROTEINS"/>
    <property type="match status" value="1"/>
</dbReference>
<protein>
    <submittedName>
        <fullName evidence="5">Efflux RND transporter periplasmic adaptor subunit</fullName>
    </submittedName>
</protein>
<dbReference type="EMBL" id="JAUQSZ010000008">
    <property type="protein sequence ID" value="MDO7843107.1"/>
    <property type="molecule type" value="Genomic_DNA"/>
</dbReference>
<dbReference type="Pfam" id="PF25954">
    <property type="entry name" value="Beta-barrel_RND_2"/>
    <property type="match status" value="1"/>
</dbReference>
<dbReference type="InterPro" id="IPR058627">
    <property type="entry name" value="MdtA-like_C"/>
</dbReference>
<dbReference type="Gene3D" id="2.40.420.20">
    <property type="match status" value="1"/>
</dbReference>
<dbReference type="InterPro" id="IPR006143">
    <property type="entry name" value="RND_pump_MFP"/>
</dbReference>
<dbReference type="NCBIfam" id="TIGR01730">
    <property type="entry name" value="RND_mfp"/>
    <property type="match status" value="1"/>
</dbReference>
<feature type="domain" description="Multidrug resistance protein MdtA-like C-terminal permuted SH3" evidence="4">
    <location>
        <begin position="315"/>
        <end position="369"/>
    </location>
</feature>
<evidence type="ECO:0000259" key="3">
    <source>
        <dbReference type="Pfam" id="PF25954"/>
    </source>
</evidence>
<dbReference type="Proteomes" id="UP001176468">
    <property type="component" value="Unassembled WGS sequence"/>
</dbReference>
<evidence type="ECO:0000256" key="2">
    <source>
        <dbReference type="SAM" id="Phobius"/>
    </source>
</evidence>
<gene>
    <name evidence="5" type="ORF">Q5H94_12300</name>
</gene>
<dbReference type="Pfam" id="PF25967">
    <property type="entry name" value="RND-MFP_C"/>
    <property type="match status" value="1"/>
</dbReference>
<dbReference type="RefSeq" id="WP_304561565.1">
    <property type="nucleotide sequence ID" value="NZ_JAUQSZ010000008.1"/>
</dbReference>